<organism evidence="5 6">
    <name type="scientific">Leptotrombidium deliense</name>
    <dbReference type="NCBI Taxonomy" id="299467"/>
    <lineage>
        <taxon>Eukaryota</taxon>
        <taxon>Metazoa</taxon>
        <taxon>Ecdysozoa</taxon>
        <taxon>Arthropoda</taxon>
        <taxon>Chelicerata</taxon>
        <taxon>Arachnida</taxon>
        <taxon>Acari</taxon>
        <taxon>Acariformes</taxon>
        <taxon>Trombidiformes</taxon>
        <taxon>Prostigmata</taxon>
        <taxon>Anystina</taxon>
        <taxon>Parasitengona</taxon>
        <taxon>Trombiculoidea</taxon>
        <taxon>Trombiculidae</taxon>
        <taxon>Leptotrombidium</taxon>
    </lineage>
</organism>
<dbReference type="VEuPathDB" id="VectorBase:LDEU004833"/>
<comment type="caution">
    <text evidence="5">The sequence shown here is derived from an EMBL/GenBank/DDBJ whole genome shotgun (WGS) entry which is preliminary data.</text>
</comment>
<name>A0A443SI69_9ACAR</name>
<accession>A0A443SI69</accession>
<gene>
    <name evidence="5" type="ORF">B4U80_09649</name>
</gene>
<keyword evidence="6" id="KW-1185">Reference proteome</keyword>
<reference evidence="5 6" key="1">
    <citation type="journal article" date="2018" name="Gigascience">
        <title>Genomes of trombidid mites reveal novel predicted allergens and laterally-transferred genes associated with secondary metabolism.</title>
        <authorList>
            <person name="Dong X."/>
            <person name="Chaisiri K."/>
            <person name="Xia D."/>
            <person name="Armstrong S.D."/>
            <person name="Fang Y."/>
            <person name="Donnelly M.J."/>
            <person name="Kadowaki T."/>
            <person name="McGarry J.W."/>
            <person name="Darby A.C."/>
            <person name="Makepeace B.L."/>
        </authorList>
    </citation>
    <scope>NUCLEOTIDE SEQUENCE [LARGE SCALE GENOMIC DNA]</scope>
    <source>
        <strain evidence="5">UoL-UT</strain>
    </source>
</reference>
<feature type="domain" description="Apple" evidence="3">
    <location>
        <begin position="202"/>
        <end position="283"/>
    </location>
</feature>
<dbReference type="GO" id="GO:0009653">
    <property type="term" value="P:anatomical structure morphogenesis"/>
    <property type="evidence" value="ECO:0007669"/>
    <property type="project" value="TreeGrafter"/>
</dbReference>
<feature type="transmembrane region" description="Helical" evidence="2">
    <location>
        <begin position="611"/>
        <end position="632"/>
    </location>
</feature>
<dbReference type="InterPro" id="IPR052774">
    <property type="entry name" value="Celegans_DevNeuronal_Protein"/>
</dbReference>
<dbReference type="AlphaFoldDB" id="A0A443SI69"/>
<feature type="region of interest" description="Disordered" evidence="1">
    <location>
        <begin position="652"/>
        <end position="673"/>
    </location>
</feature>
<dbReference type="PROSITE" id="PS50948">
    <property type="entry name" value="PAN"/>
    <property type="match status" value="3"/>
</dbReference>
<dbReference type="Proteomes" id="UP000288716">
    <property type="component" value="Unassembled WGS sequence"/>
</dbReference>
<evidence type="ECO:0000256" key="2">
    <source>
        <dbReference type="SAM" id="Phobius"/>
    </source>
</evidence>
<evidence type="ECO:0000259" key="4">
    <source>
        <dbReference type="PROSITE" id="PS51034"/>
    </source>
</evidence>
<dbReference type="InterPro" id="IPR003609">
    <property type="entry name" value="Pan_app"/>
</dbReference>
<evidence type="ECO:0000259" key="3">
    <source>
        <dbReference type="PROSITE" id="PS50948"/>
    </source>
</evidence>
<feature type="domain" description="ZP" evidence="4">
    <location>
        <begin position="294"/>
        <end position="536"/>
    </location>
</feature>
<dbReference type="EMBL" id="NCKV01002180">
    <property type="protein sequence ID" value="RWS27207.1"/>
    <property type="molecule type" value="Genomic_DNA"/>
</dbReference>
<dbReference type="InterPro" id="IPR001507">
    <property type="entry name" value="ZP_dom"/>
</dbReference>
<evidence type="ECO:0000256" key="1">
    <source>
        <dbReference type="SAM" id="MobiDB-lite"/>
    </source>
</evidence>
<dbReference type="PANTHER" id="PTHR47327:SF2">
    <property type="entry name" value="FI18240P1-RELATED"/>
    <property type="match status" value="1"/>
</dbReference>
<feature type="domain" description="Apple" evidence="3">
    <location>
        <begin position="107"/>
        <end position="194"/>
    </location>
</feature>
<dbReference type="PANTHER" id="PTHR47327">
    <property type="entry name" value="FI18240P1-RELATED"/>
    <property type="match status" value="1"/>
</dbReference>
<sequence length="673" mass="75927">MYLQSLITANYDTCSKGYNSFELITGYVFSSPSETLATIPGTLQLTDCLNRCRNNSECQSINFETGLCIMFSASAIQRPTALNPSQFPVFTIYAQKLCFSSRIMTSCNRAWIFERVNSYELRGFTKKKLKVVSKIECMERCLFETEFECRSVNYFNETNECNISDMDRHTITSTANYDKFFTPSQSVEYLENNCIQEPIRLCDFKAIKGRVLKTVDSVYQDIKTVDECRKKCLNSQYRCYSFDLGDPSNKVCRTTHLDTGSLSHINEPYFEIPDAVTYELNSCYNGNDYCMTILCRSREMIAKIKTNRIFNGKVYSKTKPNSCVNDVSNSLQFEIAMAYNEINCDVQQNASNKYIGDIVIQHHDMIVTTRDLGLSLVCTYDLTNKTISNSIYLEDGDIIKAEDDKIHSATVSSPNVSIIILDRTANPVQEAQVGDLLTLRFQIFDDDSPFDIFIRELAAVDGSDSSEIILIDSNGCPTDVAIMGPIMKVKGSGKKLETSFEAFKFPTSNIVQFRAIVTPCLGSCPAVHCFSEGSDGQKKESYSFGRRKKRSNALSKLKDEADNEMVVVQSITIKDGFDFQGERRQTYYNTSSNSQMKEEFVTDSCLDMNSVTLICGLMLAAQTAILLLWAYLKHCQHMKSNNSKGQQFASEYSYPSSTASQSEGRTVYSLQNK</sequence>
<protein>
    <submittedName>
        <fullName evidence="5">Uncharacterized protein</fullName>
    </submittedName>
</protein>
<dbReference type="SUPFAM" id="SSF57414">
    <property type="entry name" value="Hairpin loop containing domain-like"/>
    <property type="match status" value="2"/>
</dbReference>
<evidence type="ECO:0000313" key="6">
    <source>
        <dbReference type="Proteomes" id="UP000288716"/>
    </source>
</evidence>
<proteinExistence type="predicted"/>
<dbReference type="CDD" id="cd01099">
    <property type="entry name" value="PAN_AP_HGF"/>
    <property type="match status" value="1"/>
</dbReference>
<feature type="domain" description="Apple" evidence="3">
    <location>
        <begin position="14"/>
        <end position="98"/>
    </location>
</feature>
<keyword evidence="2" id="KW-0812">Transmembrane</keyword>
<evidence type="ECO:0000313" key="5">
    <source>
        <dbReference type="EMBL" id="RWS27207.1"/>
    </source>
</evidence>
<dbReference type="SMART" id="SM00241">
    <property type="entry name" value="ZP"/>
    <property type="match status" value="1"/>
</dbReference>
<dbReference type="PROSITE" id="PS51034">
    <property type="entry name" value="ZP_2"/>
    <property type="match status" value="1"/>
</dbReference>
<dbReference type="Pfam" id="PF00024">
    <property type="entry name" value="PAN_1"/>
    <property type="match status" value="3"/>
</dbReference>
<keyword evidence="2" id="KW-1133">Transmembrane helix</keyword>
<dbReference type="OrthoDB" id="5867217at2759"/>
<keyword evidence="2" id="KW-0472">Membrane</keyword>
<dbReference type="STRING" id="299467.A0A443SI69"/>
<dbReference type="Gene3D" id="3.50.4.10">
    <property type="entry name" value="Hepatocyte Growth Factor"/>
    <property type="match status" value="1"/>
</dbReference>
<dbReference type="SMART" id="SM00473">
    <property type="entry name" value="PAN_AP"/>
    <property type="match status" value="3"/>
</dbReference>